<comment type="caution">
    <text evidence="1">The sequence shown here is derived from an EMBL/GenBank/DDBJ whole genome shotgun (WGS) entry which is preliminary data.</text>
</comment>
<reference evidence="2" key="1">
    <citation type="journal article" date="2024" name="Proc. Natl. Acad. Sci. U.S.A.">
        <title>Extraordinary preservation of gene collinearity over three hundred million years revealed in homosporous lycophytes.</title>
        <authorList>
            <person name="Li C."/>
            <person name="Wickell D."/>
            <person name="Kuo L.Y."/>
            <person name="Chen X."/>
            <person name="Nie B."/>
            <person name="Liao X."/>
            <person name="Peng D."/>
            <person name="Ji J."/>
            <person name="Jenkins J."/>
            <person name="Williams M."/>
            <person name="Shu S."/>
            <person name="Plott C."/>
            <person name="Barry K."/>
            <person name="Rajasekar S."/>
            <person name="Grimwood J."/>
            <person name="Han X."/>
            <person name="Sun S."/>
            <person name="Hou Z."/>
            <person name="He W."/>
            <person name="Dai G."/>
            <person name="Sun C."/>
            <person name="Schmutz J."/>
            <person name="Leebens-Mack J.H."/>
            <person name="Li F.W."/>
            <person name="Wang L."/>
        </authorList>
    </citation>
    <scope>NUCLEOTIDE SEQUENCE [LARGE SCALE GENOMIC DNA]</scope>
    <source>
        <strain evidence="2">cv. PW_Plant_1</strain>
    </source>
</reference>
<accession>A0ACC2DQ74</accession>
<dbReference type="Proteomes" id="UP001162992">
    <property type="component" value="Chromosome 5"/>
</dbReference>
<protein>
    <submittedName>
        <fullName evidence="1">Uncharacterized protein</fullName>
    </submittedName>
</protein>
<sequence>MAALVTSVGGDKMSAQQLATSLLRMNLKEWEAWEYNANDEDHRVTHKFSPNRPVPQEHIHEPGELTWKLDVDEWEKNTLLETIKMDRGYKYSEVVTVCHKEMEDFEEKVKGFFQEHMHSQEEIRLILDGNGYWDIRDYDGKWIRFRVTKGDMIVLPPGMFHKFTLDENHYIKNLVDCSANVSYRTQHGAESESAARKEYVDKVLNNPAVVYRRQITPQ</sequence>
<name>A0ACC2DQ74_DIPCM</name>
<proteinExistence type="predicted"/>
<evidence type="ECO:0000313" key="1">
    <source>
        <dbReference type="EMBL" id="KAJ7556411.1"/>
    </source>
</evidence>
<evidence type="ECO:0000313" key="2">
    <source>
        <dbReference type="Proteomes" id="UP001162992"/>
    </source>
</evidence>
<dbReference type="EMBL" id="CM055096">
    <property type="protein sequence ID" value="KAJ7556411.1"/>
    <property type="molecule type" value="Genomic_DNA"/>
</dbReference>
<keyword evidence="2" id="KW-1185">Reference proteome</keyword>
<organism evidence="1 2">
    <name type="scientific">Diphasiastrum complanatum</name>
    <name type="common">Issler's clubmoss</name>
    <name type="synonym">Lycopodium complanatum</name>
    <dbReference type="NCBI Taxonomy" id="34168"/>
    <lineage>
        <taxon>Eukaryota</taxon>
        <taxon>Viridiplantae</taxon>
        <taxon>Streptophyta</taxon>
        <taxon>Embryophyta</taxon>
        <taxon>Tracheophyta</taxon>
        <taxon>Lycopodiopsida</taxon>
        <taxon>Lycopodiales</taxon>
        <taxon>Lycopodiaceae</taxon>
        <taxon>Lycopodioideae</taxon>
        <taxon>Diphasiastrum</taxon>
    </lineage>
</organism>
<gene>
    <name evidence="1" type="ORF">O6H91_05G081800</name>
</gene>